<evidence type="ECO:0000313" key="2">
    <source>
        <dbReference type="EMBL" id="RHE96336.1"/>
    </source>
</evidence>
<reference evidence="2 4" key="2">
    <citation type="submission" date="2018-08" db="EMBL/GenBank/DDBJ databases">
        <title>A genome reference for cultivated species of the human gut microbiota.</title>
        <authorList>
            <person name="Zou Y."/>
            <person name="Xue W."/>
            <person name="Luo G."/>
        </authorList>
    </citation>
    <scope>NUCLEOTIDE SEQUENCE [LARGE SCALE GENOMIC DNA]</scope>
    <source>
        <strain evidence="2 4">AM27-11</strain>
    </source>
</reference>
<dbReference type="EMBL" id="QSKW01000019">
    <property type="protein sequence ID" value="RHE96336.1"/>
    <property type="molecule type" value="Genomic_DNA"/>
</dbReference>
<organism evidence="1 3">
    <name type="scientific">Roseburia inulinivorans</name>
    <dbReference type="NCBI Taxonomy" id="360807"/>
    <lineage>
        <taxon>Bacteria</taxon>
        <taxon>Bacillati</taxon>
        <taxon>Bacillota</taxon>
        <taxon>Clostridia</taxon>
        <taxon>Lachnospirales</taxon>
        <taxon>Lachnospiraceae</taxon>
        <taxon>Roseburia</taxon>
    </lineage>
</organism>
<protein>
    <submittedName>
        <fullName evidence="1">Uncharacterized protein</fullName>
    </submittedName>
</protein>
<proteinExistence type="predicted"/>
<gene>
    <name evidence="2" type="ORF">DW707_12050</name>
    <name evidence="1" type="ORF">ERS852392_02380</name>
</gene>
<evidence type="ECO:0000313" key="1">
    <source>
        <dbReference type="EMBL" id="CUO17330.1"/>
    </source>
</evidence>
<name>A0A174CZW4_9FIRM</name>
<dbReference type="Proteomes" id="UP000095395">
    <property type="component" value="Unassembled WGS sequence"/>
</dbReference>
<dbReference type="AlphaFoldDB" id="A0A174CZW4"/>
<reference evidence="1 3" key="1">
    <citation type="submission" date="2015-09" db="EMBL/GenBank/DDBJ databases">
        <authorList>
            <consortium name="Pathogen Informatics"/>
        </authorList>
    </citation>
    <scope>NUCLEOTIDE SEQUENCE [LARGE SCALE GENOMIC DNA]</scope>
    <source>
        <strain evidence="1 3">2789STDY5608835</strain>
    </source>
</reference>
<dbReference type="EMBL" id="CYYR01000017">
    <property type="protein sequence ID" value="CUO17330.1"/>
    <property type="molecule type" value="Genomic_DNA"/>
</dbReference>
<evidence type="ECO:0000313" key="4">
    <source>
        <dbReference type="Proteomes" id="UP000286271"/>
    </source>
</evidence>
<sequence>MNIHISGENRLAPNYELTNNKPKMIQNSPSPNADECPVKVTISEEGKNACKNSVVDTEKTNYDTMLENRANLMEQKPEIHYVFLLGNKLAEITEHDEGYHSIEEKGSALLEAYASAYDEIVQGYADGTRNVYVEDETAESGYRKMTMEEEISGLDAAYQKYVSGFETRIHQAVDASKAFDKYMAKLSKIDIHRAKMSTKAKKFFDKMNEEDIPVNISDSMLGAKQKFIEMYSQYDTKSLSLKSMLENIKIFSK</sequence>
<dbReference type="RefSeq" id="WP_055302385.1">
    <property type="nucleotide sequence ID" value="NZ_CYYR01000017.1"/>
</dbReference>
<accession>A0A174CZW4</accession>
<evidence type="ECO:0000313" key="3">
    <source>
        <dbReference type="Proteomes" id="UP000095395"/>
    </source>
</evidence>
<dbReference type="Proteomes" id="UP000286271">
    <property type="component" value="Unassembled WGS sequence"/>
</dbReference>